<dbReference type="GO" id="GO:0061733">
    <property type="term" value="F:protein-lysine-acetyltransferase activity"/>
    <property type="evidence" value="ECO:0007669"/>
    <property type="project" value="UniProtKB-EC"/>
</dbReference>
<dbReference type="AlphaFoldDB" id="A0A1A0DBL1"/>
<dbReference type="Proteomes" id="UP000093796">
    <property type="component" value="Unassembled WGS sequence"/>
</dbReference>
<keyword evidence="3" id="KW-0012">Acyltransferase</keyword>
<evidence type="ECO:0000256" key="2">
    <source>
        <dbReference type="SAM" id="MobiDB-lite"/>
    </source>
</evidence>
<evidence type="ECO:0000313" key="3">
    <source>
        <dbReference type="EMBL" id="OAZ72420.1"/>
    </source>
</evidence>
<sequence length="290" mass="31631">MMGPQPMPQQGQTQQQPVPPNPLQQIAAQRQHIHQQAQQKIAQLQGQITLDAVVRFLRDDRARSFSIEIETDSTIMPDEAAEKQARGEFLSAFAQASSGVQQLLQLGPSGAQLAGGLLKFALAPYRVGRQLDSMVDAFVEQAPQIVAQQMQSQQQGQDPALVQAQQQLAQAEQQKAAAQLQKVQADTQLSAAKLQLDQQKAAADAQQRQQSLQMEAARMQAEFQQAQADLAETLARVEHVRAETQALMANAETSRLTAQNDSVRAIAEVGAQQFAQDQAVLPQVNTNEAE</sequence>
<dbReference type="EC" id="2.3.1.48" evidence="3"/>
<reference evidence="3 4" key="1">
    <citation type="submission" date="2016-05" db="EMBL/GenBank/DDBJ databases">
        <title>Genome sequencing of Acetobacter pasteurianus strain SRCM100623.</title>
        <authorList>
            <person name="Song Y.R."/>
        </authorList>
    </citation>
    <scope>NUCLEOTIDE SEQUENCE [LARGE SCALE GENOMIC DNA]</scope>
    <source>
        <strain evidence="3 4">SRCM100623</strain>
    </source>
</reference>
<dbReference type="RefSeq" id="WP_155738517.1">
    <property type="nucleotide sequence ID" value="NZ_LYUD01000099.1"/>
</dbReference>
<comment type="caution">
    <text evidence="3">The sequence shown here is derived from an EMBL/GenBank/DDBJ whole genome shotgun (WGS) entry which is preliminary data.</text>
</comment>
<dbReference type="OrthoDB" id="7226386at2"/>
<accession>A0A1A0DBL1</accession>
<gene>
    <name evidence="3" type="primary">kat8</name>
    <name evidence="3" type="ORF">SRCM100623_00959</name>
</gene>
<keyword evidence="3" id="KW-0808">Transferase</keyword>
<dbReference type="EMBL" id="LYUD01000099">
    <property type="protein sequence ID" value="OAZ72420.1"/>
    <property type="molecule type" value="Genomic_DNA"/>
</dbReference>
<organism evidence="3 4">
    <name type="scientific">Acetobacter pasteurianus</name>
    <name type="common">Acetobacter turbidans</name>
    <dbReference type="NCBI Taxonomy" id="438"/>
    <lineage>
        <taxon>Bacteria</taxon>
        <taxon>Pseudomonadati</taxon>
        <taxon>Pseudomonadota</taxon>
        <taxon>Alphaproteobacteria</taxon>
        <taxon>Acetobacterales</taxon>
        <taxon>Acetobacteraceae</taxon>
        <taxon>Acetobacter</taxon>
    </lineage>
</organism>
<keyword evidence="1" id="KW-0175">Coiled coil</keyword>
<feature type="coiled-coil region" evidence="1">
    <location>
        <begin position="161"/>
        <end position="243"/>
    </location>
</feature>
<name>A0A1A0DBL1_ACEPA</name>
<evidence type="ECO:0000313" key="4">
    <source>
        <dbReference type="Proteomes" id="UP000093796"/>
    </source>
</evidence>
<proteinExistence type="predicted"/>
<evidence type="ECO:0000256" key="1">
    <source>
        <dbReference type="SAM" id="Coils"/>
    </source>
</evidence>
<protein>
    <submittedName>
        <fullName evidence="3">Histone acetyltransferase</fullName>
        <ecNumber evidence="3">2.3.1.48</ecNumber>
    </submittedName>
</protein>
<feature type="region of interest" description="Disordered" evidence="2">
    <location>
        <begin position="1"/>
        <end position="29"/>
    </location>
</feature>
<dbReference type="PATRIC" id="fig|438.15.peg.1107"/>